<dbReference type="OrthoDB" id="3438016at2759"/>
<protein>
    <recommendedName>
        <fullName evidence="4">Cell wall galactomannoprotein</fullName>
    </recommendedName>
</protein>
<reference evidence="2" key="1">
    <citation type="submission" date="2022-11" db="EMBL/GenBank/DDBJ databases">
        <authorList>
            <person name="Petersen C."/>
        </authorList>
    </citation>
    <scope>NUCLEOTIDE SEQUENCE</scope>
    <source>
        <strain evidence="2">IBT 26290</strain>
    </source>
</reference>
<gene>
    <name evidence="2" type="ORF">N7482_009986</name>
</gene>
<evidence type="ECO:0000256" key="1">
    <source>
        <dbReference type="SAM" id="SignalP"/>
    </source>
</evidence>
<feature type="signal peptide" evidence="1">
    <location>
        <begin position="1"/>
        <end position="18"/>
    </location>
</feature>
<evidence type="ECO:0008006" key="4">
    <source>
        <dbReference type="Google" id="ProtNLM"/>
    </source>
</evidence>
<sequence length="121" mass="12594">MRVSRLLLSLAAAPLAWANPRPNPVAAPAPDSTGLLAELPSILSGVQELLSQDTITKLETIIDGAAKLLTSDNVDVLQDILGNAHTLLTKDFVSNTTTLIGDATPLVEDVSKLLGSILGTL</sequence>
<dbReference type="GeneID" id="81431286"/>
<keyword evidence="1" id="KW-0732">Signal</keyword>
<reference evidence="2" key="2">
    <citation type="journal article" date="2023" name="IMA Fungus">
        <title>Comparative genomic study of the Penicillium genus elucidates a diverse pangenome and 15 lateral gene transfer events.</title>
        <authorList>
            <person name="Petersen C."/>
            <person name="Sorensen T."/>
            <person name="Nielsen M.R."/>
            <person name="Sondergaard T.E."/>
            <person name="Sorensen J.L."/>
            <person name="Fitzpatrick D.A."/>
            <person name="Frisvad J.C."/>
            <person name="Nielsen K.L."/>
        </authorList>
    </citation>
    <scope>NUCLEOTIDE SEQUENCE</scope>
    <source>
        <strain evidence="2">IBT 26290</strain>
    </source>
</reference>
<feature type="chain" id="PRO_5040845945" description="Cell wall galactomannoprotein" evidence="1">
    <location>
        <begin position="19"/>
        <end position="121"/>
    </location>
</feature>
<comment type="caution">
    <text evidence="2">The sequence shown here is derived from an EMBL/GenBank/DDBJ whole genome shotgun (WGS) entry which is preliminary data.</text>
</comment>
<dbReference type="Proteomes" id="UP001149163">
    <property type="component" value="Unassembled WGS sequence"/>
</dbReference>
<evidence type="ECO:0000313" key="3">
    <source>
        <dbReference type="Proteomes" id="UP001149163"/>
    </source>
</evidence>
<evidence type="ECO:0000313" key="2">
    <source>
        <dbReference type="EMBL" id="KAJ5153508.1"/>
    </source>
</evidence>
<organism evidence="2 3">
    <name type="scientific">Penicillium canariense</name>
    <dbReference type="NCBI Taxonomy" id="189055"/>
    <lineage>
        <taxon>Eukaryota</taxon>
        <taxon>Fungi</taxon>
        <taxon>Dikarya</taxon>
        <taxon>Ascomycota</taxon>
        <taxon>Pezizomycotina</taxon>
        <taxon>Eurotiomycetes</taxon>
        <taxon>Eurotiomycetidae</taxon>
        <taxon>Eurotiales</taxon>
        <taxon>Aspergillaceae</taxon>
        <taxon>Penicillium</taxon>
    </lineage>
</organism>
<dbReference type="RefSeq" id="XP_056539816.1">
    <property type="nucleotide sequence ID" value="XM_056692110.1"/>
</dbReference>
<keyword evidence="3" id="KW-1185">Reference proteome</keyword>
<proteinExistence type="predicted"/>
<accession>A0A9W9HR48</accession>
<dbReference type="EMBL" id="JAPQKN010000007">
    <property type="protein sequence ID" value="KAJ5153508.1"/>
    <property type="molecule type" value="Genomic_DNA"/>
</dbReference>
<name>A0A9W9HR48_9EURO</name>
<dbReference type="AlphaFoldDB" id="A0A9W9HR48"/>